<name>A0A8S1R785_9CILI</name>
<accession>A0A8S1R785</accession>
<dbReference type="EMBL" id="CAJJDN010000143">
    <property type="protein sequence ID" value="CAD8123174.1"/>
    <property type="molecule type" value="Genomic_DNA"/>
</dbReference>
<keyword evidence="1" id="KW-0472">Membrane</keyword>
<evidence type="ECO:0008006" key="4">
    <source>
        <dbReference type="Google" id="ProtNLM"/>
    </source>
</evidence>
<evidence type="ECO:0000313" key="2">
    <source>
        <dbReference type="EMBL" id="CAD8123174.1"/>
    </source>
</evidence>
<organism evidence="2 3">
    <name type="scientific">Paramecium sonneborni</name>
    <dbReference type="NCBI Taxonomy" id="65129"/>
    <lineage>
        <taxon>Eukaryota</taxon>
        <taxon>Sar</taxon>
        <taxon>Alveolata</taxon>
        <taxon>Ciliophora</taxon>
        <taxon>Intramacronucleata</taxon>
        <taxon>Oligohymenophorea</taxon>
        <taxon>Peniculida</taxon>
        <taxon>Parameciidae</taxon>
        <taxon>Paramecium</taxon>
    </lineage>
</organism>
<evidence type="ECO:0000256" key="1">
    <source>
        <dbReference type="SAM" id="Phobius"/>
    </source>
</evidence>
<keyword evidence="1" id="KW-0812">Transmembrane</keyword>
<sequence>MKRHLEIQNICKFIQDLKVKEILLTAITKLQKYTQTKEYIVLQQVIITAIKDFRRRLPNYKIVLLIKTVESFFIVDNYEPYVNDKNKRFQEELRQVILCQYFGVFQIFIGAAIMFYFSFLDSFIHQENEFMKVYLKFSLQKCLSQHYGIRSLFFFSFTPLKQLFTQNKRIVKFYEGIQIVPKGRFKSHFKLMTFNILHMFEQELVRILQVIIGLYREIQIFTFV</sequence>
<dbReference type="AlphaFoldDB" id="A0A8S1R785"/>
<gene>
    <name evidence="2" type="ORF">PSON_ATCC_30995.1.T1430055</name>
</gene>
<feature type="transmembrane region" description="Helical" evidence="1">
    <location>
        <begin position="96"/>
        <end position="119"/>
    </location>
</feature>
<proteinExistence type="predicted"/>
<dbReference type="Proteomes" id="UP000692954">
    <property type="component" value="Unassembled WGS sequence"/>
</dbReference>
<comment type="caution">
    <text evidence="2">The sequence shown here is derived from an EMBL/GenBank/DDBJ whole genome shotgun (WGS) entry which is preliminary data.</text>
</comment>
<keyword evidence="3" id="KW-1185">Reference proteome</keyword>
<protein>
    <recommendedName>
        <fullName evidence="4">Transmembrane protein</fullName>
    </recommendedName>
</protein>
<keyword evidence="1" id="KW-1133">Transmembrane helix</keyword>
<reference evidence="2" key="1">
    <citation type="submission" date="2021-01" db="EMBL/GenBank/DDBJ databases">
        <authorList>
            <consortium name="Genoscope - CEA"/>
            <person name="William W."/>
        </authorList>
    </citation>
    <scope>NUCLEOTIDE SEQUENCE</scope>
</reference>
<evidence type="ECO:0000313" key="3">
    <source>
        <dbReference type="Proteomes" id="UP000692954"/>
    </source>
</evidence>